<comment type="catalytic activity">
    <reaction evidence="5">
        <text>a 2'-deoxyadenosine in DNA + S-adenosyl-L-methionine = an N(6)-methyl-2'-deoxyadenosine in DNA + S-adenosyl-L-homocysteine + H(+)</text>
        <dbReference type="Rhea" id="RHEA:15197"/>
        <dbReference type="Rhea" id="RHEA-COMP:12418"/>
        <dbReference type="Rhea" id="RHEA-COMP:12419"/>
        <dbReference type="ChEBI" id="CHEBI:15378"/>
        <dbReference type="ChEBI" id="CHEBI:57856"/>
        <dbReference type="ChEBI" id="CHEBI:59789"/>
        <dbReference type="ChEBI" id="CHEBI:90615"/>
        <dbReference type="ChEBI" id="CHEBI:90616"/>
        <dbReference type="EC" id="2.1.1.72"/>
    </reaction>
</comment>
<dbReference type="SUPFAM" id="SSF53335">
    <property type="entry name" value="S-adenosyl-L-methionine-dependent methyltransferases"/>
    <property type="match status" value="2"/>
</dbReference>
<dbReference type="InterPro" id="IPR029063">
    <property type="entry name" value="SAM-dependent_MTases_sf"/>
</dbReference>
<dbReference type="GO" id="GO:0009307">
    <property type="term" value="P:DNA restriction-modification system"/>
    <property type="evidence" value="ECO:0007669"/>
    <property type="project" value="InterPro"/>
</dbReference>
<dbReference type="InterPro" id="IPR009537">
    <property type="entry name" value="DUF1156"/>
</dbReference>
<dbReference type="AlphaFoldDB" id="A0AA96WY73"/>
<dbReference type="EC" id="2.1.1.72" evidence="1"/>
<evidence type="ECO:0000256" key="3">
    <source>
        <dbReference type="ARBA" id="ARBA00022679"/>
    </source>
</evidence>
<dbReference type="Gene3D" id="3.40.50.150">
    <property type="entry name" value="Vaccinia Virus protein VP39"/>
    <property type="match status" value="2"/>
</dbReference>
<dbReference type="RefSeq" id="WP_316428069.1">
    <property type="nucleotide sequence ID" value="NZ_CP130144.1"/>
</dbReference>
<dbReference type="GO" id="GO:0032259">
    <property type="term" value="P:methylation"/>
    <property type="evidence" value="ECO:0007669"/>
    <property type="project" value="UniProtKB-KW"/>
</dbReference>
<dbReference type="REBASE" id="768993">
    <property type="entry name" value="M.LboCZ1ORF5910P"/>
</dbReference>
<evidence type="ECO:0000256" key="5">
    <source>
        <dbReference type="ARBA" id="ARBA00047942"/>
    </source>
</evidence>
<accession>A0AA96WY73</accession>
<organism evidence="7">
    <name type="scientific">Leptolyngbya boryana CZ1</name>
    <dbReference type="NCBI Taxonomy" id="3060204"/>
    <lineage>
        <taxon>Bacteria</taxon>
        <taxon>Bacillati</taxon>
        <taxon>Cyanobacteriota</taxon>
        <taxon>Cyanophyceae</taxon>
        <taxon>Leptolyngbyales</taxon>
        <taxon>Leptolyngbyaceae</taxon>
        <taxon>Leptolyngbya group</taxon>
        <taxon>Leptolyngbya</taxon>
    </lineage>
</organism>
<evidence type="ECO:0000256" key="2">
    <source>
        <dbReference type="ARBA" id="ARBA00022603"/>
    </source>
</evidence>
<gene>
    <name evidence="7" type="ORF">Q2T42_05910</name>
</gene>
<dbReference type="InterPro" id="IPR012327">
    <property type="entry name" value="MeTrfase_D12"/>
</dbReference>
<dbReference type="Pfam" id="PF06634">
    <property type="entry name" value="DUF1156"/>
    <property type="match status" value="1"/>
</dbReference>
<dbReference type="GO" id="GO:0003676">
    <property type="term" value="F:nucleic acid binding"/>
    <property type="evidence" value="ECO:0007669"/>
    <property type="project" value="InterPro"/>
</dbReference>
<sequence>MPDSIPSRKPVFIEKIMPVTLLNEQVYYEHGGNPFKGLHRWYSRKPLSFSRASVLGSLLPADVTIEEFEYLMGLNRRVAGMQDKTTKLYKTPPSSERIKKVQELCEQMWGTKTPTVLDAFAGGGSIPFEAARYGLNVLASDLNPVAVVTMKAAIEYPLKFGADLQVEIDKWVKWVGDEAEKRLAQFFPSLPGERVINYLWAHTIPCPHCESITPLLSNGWLSRVSNYAGKGNARKITRDWYAVKLEPQPNEKRINFGLIQGRKGRGTTIQIDSEEYEPENAGTIGRGVGRCPNCMNIIEDEAIKAYGQSSGFGYQLYAVGYRTANSALEFRLPTEEDIISYSKAESNLKNKLQEWELAEILPIQKIPSNTHRGPDMYLYGIYSWKELFNPRQLLSIGTLVEVIREAERIIEHTYEAQIAEVISTFLALVLDRCIDKNCRLAHWDATALKVQPASAQHSLSLFWNYPELNGASTLWSSCIDCADDYKKLCEMIGAKSIFSKFSGSEEQSSSIQIDLASADSLLHIVDQTIDIIVTDPPYYDSIRYGEISDFFYVWLRANLLEIFPNYFFGEVTDKDREAIANPGRFRNMGISPEILANQDYEAKMALAFAEYYRVLRDDGVMTVQFNHKDSGAWDVLAKSLIDAGFEITASWAVSTENPQNLHQAQKNSVSSTVLLVCRKRDPNAGQAWWDDLRPDVTNLVEQRAPEFEASDITGIDLYLSAFGPALNVFSRNYPILDSSGNEVRPEEAFAEARRAIANYRFRKLAHTDTQGFDPLTTWYMLAWDAFRAREFPYDDARQLALAVGGFNVADLGKTLKLLEIKSGTCKFLPPDQRFKKRAFSVNPEDFSAQYLIDAIHAIITLYQEEQAIEPVRRFLKSTGLLSNDLFMRSWEVALKVIPRIGDERKRISEEKALADLWLAMDEIKAKVVYVQPELGLVDGQQSFDLSL</sequence>
<evidence type="ECO:0000256" key="4">
    <source>
        <dbReference type="ARBA" id="ARBA00022691"/>
    </source>
</evidence>
<keyword evidence="2" id="KW-0489">Methyltransferase</keyword>
<dbReference type="InterPro" id="IPR002052">
    <property type="entry name" value="DNA_methylase_N6_adenine_CS"/>
</dbReference>
<keyword evidence="3" id="KW-0808">Transferase</keyword>
<keyword evidence="4" id="KW-0949">S-adenosyl-L-methionine</keyword>
<dbReference type="PROSITE" id="PS00092">
    <property type="entry name" value="N6_MTASE"/>
    <property type="match status" value="1"/>
</dbReference>
<feature type="domain" description="DUF1156" evidence="6">
    <location>
        <begin position="17"/>
        <end position="64"/>
    </location>
</feature>
<reference evidence="7" key="1">
    <citation type="journal article" date="2023" name="Plants (Basel)">
        <title>Genomic Analysis of Leptolyngbya boryana CZ1 Reveals Efficient Carbon Fixation Modules.</title>
        <authorList>
            <person name="Bai X."/>
            <person name="Wang H."/>
            <person name="Cheng W."/>
            <person name="Wang J."/>
            <person name="Ma M."/>
            <person name="Hu H."/>
            <person name="Song Z."/>
            <person name="Ma H."/>
            <person name="Fan Y."/>
            <person name="Du C."/>
            <person name="Xu J."/>
        </authorList>
    </citation>
    <scope>NUCLEOTIDE SEQUENCE</scope>
    <source>
        <strain evidence="7">CZ1</strain>
    </source>
</reference>
<name>A0AA96WY73_LEPBY</name>
<evidence type="ECO:0000256" key="1">
    <source>
        <dbReference type="ARBA" id="ARBA00011900"/>
    </source>
</evidence>
<dbReference type="Pfam" id="PF02086">
    <property type="entry name" value="MethyltransfD12"/>
    <property type="match status" value="1"/>
</dbReference>
<evidence type="ECO:0000313" key="7">
    <source>
        <dbReference type="EMBL" id="WNZ47368.1"/>
    </source>
</evidence>
<evidence type="ECO:0000259" key="6">
    <source>
        <dbReference type="Pfam" id="PF06634"/>
    </source>
</evidence>
<dbReference type="GO" id="GO:0009007">
    <property type="term" value="F:site-specific DNA-methyltransferase (adenine-specific) activity"/>
    <property type="evidence" value="ECO:0007669"/>
    <property type="project" value="UniProtKB-EC"/>
</dbReference>
<dbReference type="EMBL" id="CP130144">
    <property type="protein sequence ID" value="WNZ47368.1"/>
    <property type="molecule type" value="Genomic_DNA"/>
</dbReference>
<protein>
    <recommendedName>
        <fullName evidence="1">site-specific DNA-methyltransferase (adenine-specific)</fullName>
        <ecNumber evidence="1">2.1.1.72</ecNumber>
    </recommendedName>
</protein>
<reference evidence="7" key="2">
    <citation type="submission" date="2023-07" db="EMBL/GenBank/DDBJ databases">
        <authorList>
            <person name="Bai X.-H."/>
            <person name="Wang H.-H."/>
            <person name="Wang J."/>
            <person name="Ma M.-Y."/>
            <person name="Hu H.-H."/>
            <person name="Song Z.-L."/>
            <person name="Ma H.-G."/>
            <person name="Fan Y."/>
            <person name="Du C.-Y."/>
            <person name="Xu J.-C."/>
        </authorList>
    </citation>
    <scope>NUCLEOTIDE SEQUENCE</scope>
    <source>
        <strain evidence="7">CZ1</strain>
    </source>
</reference>
<proteinExistence type="predicted"/>